<dbReference type="GO" id="GO:0032543">
    <property type="term" value="P:mitochondrial translation"/>
    <property type="evidence" value="ECO:0007669"/>
    <property type="project" value="UniProtKB-UniRule"/>
</dbReference>
<feature type="region of interest" description="Disordered" evidence="3">
    <location>
        <begin position="17"/>
        <end position="36"/>
    </location>
</feature>
<keyword evidence="2" id="KW-0496">Mitochondrion</keyword>
<dbReference type="InterPro" id="IPR036113">
    <property type="entry name" value="Asp/Glu-ADT_sf_sub_c"/>
</dbReference>
<comment type="subunit">
    <text evidence="2">Subunit of the heterotrimeric GatCAB amidotransferase (AdT) complex, composed of A, B and C subunits.</text>
</comment>
<comment type="function">
    <text evidence="2">Allows the formation of correctly charged Gln-tRNA(Gln) through the transamidation of misacylated Glu-tRNA(Gln) in the mitochondria. The reaction takes place in the presence of glutamine and ATP through an activated gamma-phospho-Glu-tRNA(Gln).</text>
</comment>
<dbReference type="NCBIfam" id="TIGR00135">
    <property type="entry name" value="gatC"/>
    <property type="match status" value="1"/>
</dbReference>
<keyword evidence="1 2" id="KW-0547">Nucleotide-binding</keyword>
<dbReference type="GO" id="GO:0030956">
    <property type="term" value="C:glutamyl-tRNA(Gln) amidotransferase complex"/>
    <property type="evidence" value="ECO:0007669"/>
    <property type="project" value="UniProtKB-UniRule"/>
</dbReference>
<comment type="subcellular location">
    <subcellularLocation>
        <location evidence="2">Mitochondrion</location>
    </subcellularLocation>
</comment>
<comment type="similarity">
    <text evidence="2">Belongs to the GatC family.</text>
</comment>
<dbReference type="SUPFAM" id="SSF141000">
    <property type="entry name" value="Glu-tRNAGln amidotransferase C subunit"/>
    <property type="match status" value="1"/>
</dbReference>
<evidence type="ECO:0000256" key="2">
    <source>
        <dbReference type="HAMAP-Rule" id="MF_03149"/>
    </source>
</evidence>
<keyword evidence="2" id="KW-0436">Ligase</keyword>
<dbReference type="PANTHER" id="PTHR15004">
    <property type="entry name" value="GLUTAMYL-TRNA(GLN) AMIDOTRANSFERASE SUBUNIT C, MITOCHONDRIAL"/>
    <property type="match status" value="1"/>
</dbReference>
<name>A0A2R5LDV8_9ACAR</name>
<dbReference type="AlphaFoldDB" id="A0A2R5LDV8"/>
<dbReference type="InterPro" id="IPR003837">
    <property type="entry name" value="GatC"/>
</dbReference>
<sequence>MFRRCLSTVGRHVSAAQSKLARETGKSAVPSSPVAQATADAEPVKLDQDTVELLERLSLVDFSNAEAVVRLEEAINFASAILAVDTTNVEPMITPLENVPLRLRDDVAVQCSAEDILKNAKKTVEGYFVAPPGNIPLDIKADYGLERRNNTNTNSDKNQQT</sequence>
<keyword evidence="2" id="KW-0648">Protein biosynthesis</keyword>
<dbReference type="GO" id="GO:0005524">
    <property type="term" value="F:ATP binding"/>
    <property type="evidence" value="ECO:0007669"/>
    <property type="project" value="UniProtKB-KW"/>
</dbReference>
<evidence type="ECO:0000256" key="1">
    <source>
        <dbReference type="ARBA" id="ARBA00022741"/>
    </source>
</evidence>
<evidence type="ECO:0000313" key="4">
    <source>
        <dbReference type="EMBL" id="MBY07659.1"/>
    </source>
</evidence>
<accession>A0A2R5LDV8</accession>
<proteinExistence type="inferred from homology"/>
<dbReference type="GO" id="GO:0070681">
    <property type="term" value="P:glutaminyl-tRNAGln biosynthesis via transamidation"/>
    <property type="evidence" value="ECO:0007669"/>
    <property type="project" value="UniProtKB-UniRule"/>
</dbReference>
<dbReference type="Pfam" id="PF02686">
    <property type="entry name" value="GatC"/>
    <property type="match status" value="1"/>
</dbReference>
<dbReference type="GO" id="GO:0050567">
    <property type="term" value="F:glutaminyl-tRNA synthase (glutamine-hydrolyzing) activity"/>
    <property type="evidence" value="ECO:0007669"/>
    <property type="project" value="UniProtKB-UniRule"/>
</dbReference>
<dbReference type="GO" id="GO:0006450">
    <property type="term" value="P:regulation of translational fidelity"/>
    <property type="evidence" value="ECO:0007669"/>
    <property type="project" value="InterPro"/>
</dbReference>
<organism evidence="4">
    <name type="scientific">Ornithodoros turicata</name>
    <dbReference type="NCBI Taxonomy" id="34597"/>
    <lineage>
        <taxon>Eukaryota</taxon>
        <taxon>Metazoa</taxon>
        <taxon>Ecdysozoa</taxon>
        <taxon>Arthropoda</taxon>
        <taxon>Chelicerata</taxon>
        <taxon>Arachnida</taxon>
        <taxon>Acari</taxon>
        <taxon>Parasitiformes</taxon>
        <taxon>Ixodida</taxon>
        <taxon>Ixodoidea</taxon>
        <taxon>Argasidae</taxon>
        <taxon>Ornithodorinae</taxon>
        <taxon>Ornithodoros</taxon>
    </lineage>
</organism>
<protein>
    <recommendedName>
        <fullName evidence="2">Glutamyl-tRNA(Gln) amidotransferase subunit C, mitochondrial</fullName>
        <shortName evidence="2">Glu-AdT subunit C</shortName>
        <ecNumber evidence="2">6.3.5.-</ecNumber>
    </recommendedName>
</protein>
<keyword evidence="2" id="KW-0067">ATP-binding</keyword>
<reference evidence="4" key="1">
    <citation type="submission" date="2018-03" db="EMBL/GenBank/DDBJ databases">
        <title>The relapsing fever spirochete Borrelia turicatae persists in the highly oxidative environment of its soft-bodied tick vector.</title>
        <authorList>
            <person name="Bourret T.J."/>
            <person name="Boyle W.K."/>
            <person name="Valenzuela J.G."/>
            <person name="Oliveira F."/>
            <person name="Lopez J.E."/>
        </authorList>
    </citation>
    <scope>NUCLEOTIDE SEQUENCE</scope>
    <source>
        <strain evidence="4">Kansas strain/isolate</strain>
        <tissue evidence="4">Salivary glands</tissue>
    </source>
</reference>
<dbReference type="EMBL" id="GGLE01003533">
    <property type="protein sequence ID" value="MBY07659.1"/>
    <property type="molecule type" value="Transcribed_RNA"/>
</dbReference>
<comment type="catalytic activity">
    <reaction evidence="2">
        <text>L-glutamyl-tRNA(Gln) + L-glutamine + ATP + H2O = L-glutaminyl-tRNA(Gln) + L-glutamate + ADP + phosphate + H(+)</text>
        <dbReference type="Rhea" id="RHEA:17521"/>
        <dbReference type="Rhea" id="RHEA-COMP:9681"/>
        <dbReference type="Rhea" id="RHEA-COMP:9684"/>
        <dbReference type="ChEBI" id="CHEBI:15377"/>
        <dbReference type="ChEBI" id="CHEBI:15378"/>
        <dbReference type="ChEBI" id="CHEBI:29985"/>
        <dbReference type="ChEBI" id="CHEBI:30616"/>
        <dbReference type="ChEBI" id="CHEBI:43474"/>
        <dbReference type="ChEBI" id="CHEBI:58359"/>
        <dbReference type="ChEBI" id="CHEBI:78520"/>
        <dbReference type="ChEBI" id="CHEBI:78521"/>
        <dbReference type="ChEBI" id="CHEBI:456216"/>
    </reaction>
</comment>
<dbReference type="HAMAP" id="MF_00122">
    <property type="entry name" value="GatC"/>
    <property type="match status" value="1"/>
</dbReference>
<dbReference type="EC" id="6.3.5.-" evidence="2"/>
<dbReference type="PANTHER" id="PTHR15004:SF0">
    <property type="entry name" value="GLUTAMYL-TRNA(GLN) AMIDOTRANSFERASE SUBUNIT C, MITOCHONDRIAL"/>
    <property type="match status" value="1"/>
</dbReference>
<evidence type="ECO:0000256" key="3">
    <source>
        <dbReference type="SAM" id="MobiDB-lite"/>
    </source>
</evidence>
<dbReference type="GO" id="GO:0005739">
    <property type="term" value="C:mitochondrion"/>
    <property type="evidence" value="ECO:0007669"/>
    <property type="project" value="UniProtKB-SubCell"/>
</dbReference>